<sequence length="355" mass="38730">MRPLRTRLLAAFLILPALTLLLLVSDRRFVPPSPPEDKPRALVALGDSTISGEGAGDYERGTDGENGNWCHRSANALIHRTAVPGVERTINLACSGANADHVALTDAQHYNEGSQTRRLAEVARDNRITAVVVGVGANDDPRFSDIVMRCLWAWFLKDGPDCNRDAGKEWSDRVDRMVPKVTKALTDVRSVMRRAGYPDNSYTLVLQSYAAPVGTSVSPSLQNLNGCPFRSSDLRWVEDNAVGRLAAGLHRAADLVGARFLDMSRAARGHEACAGGTDTSREWFARLALDFNALRDNQRAEHFSQESFHPNARGHNQFGRCLGEFLTTKHEDAACLLGPDGSLHPVPNQAVRASG</sequence>
<evidence type="ECO:0000313" key="5">
    <source>
        <dbReference type="Proteomes" id="UP000184501"/>
    </source>
</evidence>
<dbReference type="OrthoDB" id="3498399at2"/>
<dbReference type="PANTHER" id="PTHR37981">
    <property type="entry name" value="LIPASE 2"/>
    <property type="match status" value="1"/>
</dbReference>
<keyword evidence="4" id="KW-0378">Hydrolase</keyword>
<dbReference type="PANTHER" id="PTHR37981:SF1">
    <property type="entry name" value="SGNH HYDROLASE-TYPE ESTERASE DOMAIN-CONTAINING PROTEIN"/>
    <property type="match status" value="1"/>
</dbReference>
<evidence type="ECO:0000313" key="4">
    <source>
        <dbReference type="EMBL" id="SHF14382.1"/>
    </source>
</evidence>
<dbReference type="SUPFAM" id="SSF52266">
    <property type="entry name" value="SGNH hydrolase"/>
    <property type="match status" value="1"/>
</dbReference>
<dbReference type="Proteomes" id="UP000184501">
    <property type="component" value="Unassembled WGS sequence"/>
</dbReference>
<accession>A0A1M4Z9B7</accession>
<proteinExistence type="predicted"/>
<dbReference type="RefSeq" id="WP_073480843.1">
    <property type="nucleotide sequence ID" value="NZ_FQVN01000002.1"/>
</dbReference>
<dbReference type="InterPro" id="IPR036514">
    <property type="entry name" value="SGNH_hydro_sf"/>
</dbReference>
<dbReference type="GO" id="GO:0016788">
    <property type="term" value="F:hydrolase activity, acting on ester bonds"/>
    <property type="evidence" value="ECO:0007669"/>
    <property type="project" value="InterPro"/>
</dbReference>
<reference evidence="4 5" key="1">
    <citation type="submission" date="2016-11" db="EMBL/GenBank/DDBJ databases">
        <authorList>
            <person name="Jaros S."/>
            <person name="Januszkiewicz K."/>
            <person name="Wedrychowicz H."/>
        </authorList>
    </citation>
    <scope>NUCLEOTIDE SEQUENCE [LARGE SCALE GENOMIC DNA]</scope>
    <source>
        <strain evidence="4 5">DSM 44523</strain>
    </source>
</reference>
<evidence type="ECO:0000256" key="1">
    <source>
        <dbReference type="PIRSR" id="PIRSR637460-1"/>
    </source>
</evidence>
<dbReference type="Pfam" id="PF13472">
    <property type="entry name" value="Lipase_GDSL_2"/>
    <property type="match status" value="1"/>
</dbReference>
<dbReference type="STRING" id="2017.SAMN05444320_102644"/>
<evidence type="ECO:0000256" key="2">
    <source>
        <dbReference type="PIRSR" id="PIRSR637460-2"/>
    </source>
</evidence>
<feature type="domain" description="SGNH hydrolase-type esterase" evidence="3">
    <location>
        <begin position="44"/>
        <end position="315"/>
    </location>
</feature>
<dbReference type="GO" id="GO:0006629">
    <property type="term" value="P:lipid metabolic process"/>
    <property type="evidence" value="ECO:0007669"/>
    <property type="project" value="TreeGrafter"/>
</dbReference>
<name>A0A1M4Z9B7_STRHI</name>
<keyword evidence="5" id="KW-1185">Reference proteome</keyword>
<organism evidence="4 5">
    <name type="scientific">Streptoalloteichus hindustanus</name>
    <dbReference type="NCBI Taxonomy" id="2017"/>
    <lineage>
        <taxon>Bacteria</taxon>
        <taxon>Bacillati</taxon>
        <taxon>Actinomycetota</taxon>
        <taxon>Actinomycetes</taxon>
        <taxon>Pseudonocardiales</taxon>
        <taxon>Pseudonocardiaceae</taxon>
        <taxon>Streptoalloteichus</taxon>
    </lineage>
</organism>
<dbReference type="InterPro" id="IPR037460">
    <property type="entry name" value="SEST-like"/>
</dbReference>
<feature type="active site" description="Nucleophile" evidence="1">
    <location>
        <position position="48"/>
    </location>
</feature>
<dbReference type="Gene3D" id="3.40.50.1110">
    <property type="entry name" value="SGNH hydrolase"/>
    <property type="match status" value="1"/>
</dbReference>
<dbReference type="AlphaFoldDB" id="A0A1M4Z9B7"/>
<feature type="disulfide bond" evidence="2">
    <location>
        <begin position="70"/>
        <end position="94"/>
    </location>
</feature>
<keyword evidence="2" id="KW-1015">Disulfide bond</keyword>
<dbReference type="EMBL" id="FQVN01000002">
    <property type="protein sequence ID" value="SHF14382.1"/>
    <property type="molecule type" value="Genomic_DNA"/>
</dbReference>
<feature type="active site" evidence="1">
    <location>
        <position position="309"/>
    </location>
</feature>
<gene>
    <name evidence="4" type="ORF">SAMN05444320_102644</name>
</gene>
<dbReference type="InterPro" id="IPR013830">
    <property type="entry name" value="SGNH_hydro"/>
</dbReference>
<feature type="disulfide bond" evidence="2">
    <location>
        <begin position="150"/>
        <end position="162"/>
    </location>
</feature>
<evidence type="ECO:0000259" key="3">
    <source>
        <dbReference type="Pfam" id="PF13472"/>
    </source>
</evidence>
<protein>
    <submittedName>
        <fullName evidence="4">GDSL-like Lipase/Acylhydrolase family protein</fullName>
    </submittedName>
</protein>